<keyword evidence="2" id="KW-0614">Plasmid</keyword>
<proteinExistence type="predicted"/>
<accession>Q0S028</accession>
<dbReference type="KEGG" id="rha:RHA1_ro08061"/>
<name>Q0S028_RHOJR</name>
<feature type="region of interest" description="Disordered" evidence="1">
    <location>
        <begin position="1"/>
        <end position="23"/>
    </location>
</feature>
<sequence length="88" mass="9629">MSSQRKHGAGPSIHRTGGFRSFPGCSPMRSGSLWMPASEHGEWIGSFSVGPWFTVGDVAEGIYEADLSSIERTNDRTSVICRRERKAA</sequence>
<reference evidence="3" key="1">
    <citation type="journal article" date="2006" name="Proc. Natl. Acad. Sci. U.S.A.">
        <title>The complete genome of Rhodococcus sp. RHA1 provides insights into a catabolic powerhouse.</title>
        <authorList>
            <person name="McLeod M.P."/>
            <person name="Warren R.L."/>
            <person name="Hsiao W.W.L."/>
            <person name="Araki N."/>
            <person name="Myhre M."/>
            <person name="Fernandes C."/>
            <person name="Miyazawa D."/>
            <person name="Wong W."/>
            <person name="Lillquist A.L."/>
            <person name="Wang D."/>
            <person name="Dosanjh M."/>
            <person name="Hara H."/>
            <person name="Petrescu A."/>
            <person name="Morin R.D."/>
            <person name="Yang G."/>
            <person name="Stott J.M."/>
            <person name="Schein J.E."/>
            <person name="Shin H."/>
            <person name="Smailus D."/>
            <person name="Siddiqui A.S."/>
            <person name="Marra M.A."/>
            <person name="Jones S.J.M."/>
            <person name="Holt R."/>
            <person name="Brinkman F.S.L."/>
            <person name="Miyauchi K."/>
            <person name="Fukuda M."/>
            <person name="Davies J.E."/>
            <person name="Mohn W.W."/>
            <person name="Eltis L.D."/>
        </authorList>
    </citation>
    <scope>NUCLEOTIDE SEQUENCE [LARGE SCALE GENOMIC DNA]</scope>
    <source>
        <strain evidence="3">RHA1</strain>
    </source>
</reference>
<dbReference type="HOGENOM" id="CLU_2466955_0_0_11"/>
<evidence type="ECO:0000313" key="3">
    <source>
        <dbReference type="Proteomes" id="UP000008710"/>
    </source>
</evidence>
<dbReference type="Proteomes" id="UP000008710">
    <property type="component" value="Plasmid pRHL1"/>
</dbReference>
<dbReference type="AlphaFoldDB" id="Q0S028"/>
<gene>
    <name evidence="2" type="ordered locus">RHA1_ro08061</name>
</gene>
<organism evidence="2 3">
    <name type="scientific">Rhodococcus jostii (strain RHA1)</name>
    <dbReference type="NCBI Taxonomy" id="101510"/>
    <lineage>
        <taxon>Bacteria</taxon>
        <taxon>Bacillati</taxon>
        <taxon>Actinomycetota</taxon>
        <taxon>Actinomycetes</taxon>
        <taxon>Mycobacteriales</taxon>
        <taxon>Nocardiaceae</taxon>
        <taxon>Rhodococcus</taxon>
    </lineage>
</organism>
<evidence type="ECO:0000256" key="1">
    <source>
        <dbReference type="SAM" id="MobiDB-lite"/>
    </source>
</evidence>
<evidence type="ECO:0000313" key="2">
    <source>
        <dbReference type="EMBL" id="ABG99108.1"/>
    </source>
</evidence>
<protein>
    <submittedName>
        <fullName evidence="2">Uncharacterized protein</fullName>
    </submittedName>
</protein>
<geneLocation type="plasmid" evidence="2 3">
    <name>pRHL1</name>
</geneLocation>
<dbReference type="EMBL" id="CP000432">
    <property type="protein sequence ID" value="ABG99108.1"/>
    <property type="molecule type" value="Genomic_DNA"/>
</dbReference>